<feature type="region of interest" description="Disordered" evidence="1">
    <location>
        <begin position="446"/>
        <end position="467"/>
    </location>
</feature>
<feature type="domain" description="Tail spike" evidence="2">
    <location>
        <begin position="95"/>
        <end position="350"/>
    </location>
</feature>
<organism evidence="3 4">
    <name type="scientific">Paenibacillus filicis</name>
    <dbReference type="NCBI Taxonomy" id="669464"/>
    <lineage>
        <taxon>Bacteria</taxon>
        <taxon>Bacillati</taxon>
        <taxon>Bacillota</taxon>
        <taxon>Bacilli</taxon>
        <taxon>Bacillales</taxon>
        <taxon>Paenibacillaceae</taxon>
        <taxon>Paenibacillus</taxon>
    </lineage>
</organism>
<dbReference type="InterPro" id="IPR010572">
    <property type="entry name" value="Tail_dom"/>
</dbReference>
<reference evidence="3 4" key="1">
    <citation type="submission" date="2024-04" db="EMBL/GenBank/DDBJ databases">
        <title>draft genome sequnece of Paenibacillus filicis.</title>
        <authorList>
            <person name="Kim D.-U."/>
        </authorList>
    </citation>
    <scope>NUCLEOTIDE SEQUENCE [LARGE SCALE GENOMIC DNA]</scope>
    <source>
        <strain evidence="3 4">KACC14197</strain>
    </source>
</reference>
<name>A0ABU9DVS2_9BACL</name>
<evidence type="ECO:0000256" key="1">
    <source>
        <dbReference type="SAM" id="MobiDB-lite"/>
    </source>
</evidence>
<keyword evidence="4" id="KW-1185">Reference proteome</keyword>
<evidence type="ECO:0000313" key="3">
    <source>
        <dbReference type="EMBL" id="MEK8132902.1"/>
    </source>
</evidence>
<dbReference type="EMBL" id="JBBPCC010000038">
    <property type="protein sequence ID" value="MEK8132902.1"/>
    <property type="molecule type" value="Genomic_DNA"/>
</dbReference>
<dbReference type="Proteomes" id="UP001469365">
    <property type="component" value="Unassembled WGS sequence"/>
</dbReference>
<comment type="caution">
    <text evidence="3">The sequence shown here is derived from an EMBL/GenBank/DDBJ whole genome shotgun (WGS) entry which is preliminary data.</text>
</comment>
<protein>
    <submittedName>
        <fullName evidence="3">Phage tail spike protein</fullName>
    </submittedName>
</protein>
<dbReference type="Pfam" id="PF06605">
    <property type="entry name" value="Prophage_tail"/>
    <property type="match status" value="1"/>
</dbReference>
<dbReference type="NCBIfam" id="TIGR01665">
    <property type="entry name" value="put_anti_recept"/>
    <property type="match status" value="1"/>
</dbReference>
<evidence type="ECO:0000259" key="2">
    <source>
        <dbReference type="Pfam" id="PF06605"/>
    </source>
</evidence>
<proteinExistence type="predicted"/>
<gene>
    <name evidence="3" type="ORF">WMW72_33975</name>
</gene>
<evidence type="ECO:0000313" key="4">
    <source>
        <dbReference type="Proteomes" id="UP001469365"/>
    </source>
</evidence>
<dbReference type="RefSeq" id="WP_341420028.1">
    <property type="nucleotide sequence ID" value="NZ_JBBPCC010000038.1"/>
</dbReference>
<accession>A0ABU9DVS2</accession>
<dbReference type="InterPro" id="IPR007119">
    <property type="entry name" value="Phage_tail_spike_N"/>
</dbReference>
<feature type="compositionally biased region" description="Low complexity" evidence="1">
    <location>
        <begin position="446"/>
        <end position="457"/>
    </location>
</feature>
<sequence length="646" mass="71129">MRKSYVTIYDLQMRKVAYLENAANISYEMPLNIVWSASFELPLDDPKNEHCRSFHYVEIFDGQERVELFRILPSSAQRTEQTRYVKYQCEHVLATLLDDVLFRYHTVGNLGYPTANVLQYILDRQTKKHWKLGTVEFTRQFEYNFENAGLLASLFSVPKAFAEEYQWTFDTRSYPWTLNLVRPSDQVKAIIRYGRNMRGITKTEDPTNLVNRLYALGYGEGVNQLTVAEANNGLPYVEDAASIAQYGLKASVWADRRFTSAETLKGRADAILAESKAPRVSYSVQAAEIYALTRDPMDRFRSGDMVRVQDPDIGDLTIRVVNVQKANVLGAPGDVVLEIANRPQDIAGTISDLQNRMKIEEIYAQGATNLDSHDLAENCDPAHPAVLSFRIDENAIRINKVLLSYKSEAFRAYSKAIEGGGAVATTTGAGGAVITSTAGGGGVVTSTASGGSVSKSTESGGGTVTSAADGEWFFTGQRTITILTTDGDHSHQVMTSGGSGVAVQNGSHSHKLNHEHNHKVTIPDHSHGFTVPNHIHELRLDDHTHNLTLKDHTHKIDLPNHVHGIEYGIYEGPRPAAVTVKVDGVSIPGLGTNVEDLDIIPYLSKDGGGKINRGWHSIEIAPDKLGRIVASINTQIFVQSRGGGDY</sequence>